<dbReference type="Gene3D" id="2.60.40.10">
    <property type="entry name" value="Immunoglobulins"/>
    <property type="match status" value="2"/>
</dbReference>
<keyword evidence="6" id="KW-0963">Cytoplasm</keyword>
<organism evidence="13 14">
    <name type="scientific">Tannerella forsythia</name>
    <name type="common">Bacteroides forsythus</name>
    <dbReference type="NCBI Taxonomy" id="28112"/>
    <lineage>
        <taxon>Bacteria</taxon>
        <taxon>Pseudomonadati</taxon>
        <taxon>Bacteroidota</taxon>
        <taxon>Bacteroidia</taxon>
        <taxon>Bacteroidales</taxon>
        <taxon>Tannerellaceae</taxon>
        <taxon>Tannerella</taxon>
    </lineage>
</organism>
<evidence type="ECO:0000256" key="6">
    <source>
        <dbReference type="ARBA" id="ARBA00022490"/>
    </source>
</evidence>
<reference evidence="13 14" key="1">
    <citation type="submission" date="2018-11" db="EMBL/GenBank/DDBJ databases">
        <title>Genomes From Bacteria Associated with the Canine Oral Cavity: a Test Case for Automated Genome-Based Taxonomic Assignment.</title>
        <authorList>
            <person name="Coil D.A."/>
            <person name="Jospin G."/>
            <person name="Darling A.E."/>
            <person name="Wallis C."/>
            <person name="Davis I.J."/>
            <person name="Harris S."/>
            <person name="Eisen J.A."/>
            <person name="Holcombe L.J."/>
            <person name="O'Flynn C."/>
        </authorList>
    </citation>
    <scope>NUCLEOTIDE SEQUENCE [LARGE SCALE GENOMIC DNA]</scope>
    <source>
        <strain evidence="13 14">OH2617_COT-023</strain>
    </source>
</reference>
<dbReference type="Pfam" id="PF02446">
    <property type="entry name" value="Glyco_hydro_77"/>
    <property type="match status" value="1"/>
</dbReference>
<dbReference type="InterPro" id="IPR013783">
    <property type="entry name" value="Ig-like_fold"/>
</dbReference>
<dbReference type="GO" id="GO:0004134">
    <property type="term" value="F:4-alpha-glucanotransferase activity"/>
    <property type="evidence" value="ECO:0007669"/>
    <property type="project" value="UniProtKB-EC"/>
</dbReference>
<name>A0A3P1XR62_TANFO</name>
<comment type="subcellular location">
    <subcellularLocation>
        <location evidence="2">Cytoplasm</location>
    </subcellularLocation>
</comment>
<evidence type="ECO:0000313" key="14">
    <source>
        <dbReference type="Proteomes" id="UP000278609"/>
    </source>
</evidence>
<gene>
    <name evidence="13" type="ORF">EII40_07435</name>
</gene>
<evidence type="ECO:0000256" key="3">
    <source>
        <dbReference type="ARBA" id="ARBA00005684"/>
    </source>
</evidence>
<dbReference type="Proteomes" id="UP000278609">
    <property type="component" value="Unassembled WGS sequence"/>
</dbReference>
<comment type="catalytic activity">
    <reaction evidence="1">
        <text>Transfers a segment of a (1-&gt;4)-alpha-D-glucan to a new position in an acceptor, which may be glucose or a (1-&gt;4)-alpha-D-glucan.</text>
        <dbReference type="EC" id="2.4.1.25"/>
    </reaction>
</comment>
<evidence type="ECO:0000256" key="4">
    <source>
        <dbReference type="ARBA" id="ARBA00012560"/>
    </source>
</evidence>
<comment type="similarity">
    <text evidence="3">Belongs to the disproportionating enzyme family.</text>
</comment>
<evidence type="ECO:0000256" key="2">
    <source>
        <dbReference type="ARBA" id="ARBA00004496"/>
    </source>
</evidence>
<dbReference type="SUPFAM" id="SSF51445">
    <property type="entry name" value="(Trans)glycosidases"/>
    <property type="match status" value="1"/>
</dbReference>
<keyword evidence="8 13" id="KW-0808">Transferase</keyword>
<dbReference type="GO" id="GO:2001070">
    <property type="term" value="F:starch binding"/>
    <property type="evidence" value="ECO:0007669"/>
    <property type="project" value="InterPro"/>
</dbReference>
<comment type="caution">
    <text evidence="13">The sequence shown here is derived from an EMBL/GenBank/DDBJ whole genome shotgun (WGS) entry which is preliminary data.</text>
</comment>
<dbReference type="InterPro" id="IPR017853">
    <property type="entry name" value="GH"/>
</dbReference>
<dbReference type="AlphaFoldDB" id="A0A3P1XR62"/>
<evidence type="ECO:0000313" key="13">
    <source>
        <dbReference type="EMBL" id="RRD60417.1"/>
    </source>
</evidence>
<dbReference type="OrthoDB" id="9811841at2"/>
<dbReference type="InterPro" id="IPR003385">
    <property type="entry name" value="Glyco_hydro_77"/>
</dbReference>
<dbReference type="SMART" id="SM01065">
    <property type="entry name" value="CBM_2"/>
    <property type="match status" value="2"/>
</dbReference>
<sequence length="897" mass="104675">MNISFHIGYRTCPQQKMHVCGSIPELGGGEPVMAKEMDCTDGEHWSLQLDLPDEITEIEYHYILTDVDGKVATEPWNRKHRIVFDRTASSYCLYDYWHEEPKNIALYTSAFTQNLFAHNASEPTHEQPDRSLIIRIPNPRVQKNQQVALTGNQACLGHWDTTQAKLLRPSGAAEWEVCLNANEIRFPFEYKFFVCDEAKQVCHWEKGDNRLLTKEPSETYEVTVISEYPYREDLPEWKGAGSVIPVFSLRSEQSFGVGDLHDLQLLIDWAEQTQQCIIQVLPMNDTTRTHTWRDSYPYSAISIYALHPIYISLYDMGILNASERMAYFREKQIALNEKEEVDYEAVEHYKTAYCRAFFEQEGAAILSSNDFKRFRTDNQKWLIPYAAFCYLRDQYHTADYSKWGKDAIYSPFRIEKLSAENGSAYPEISFIYFQQYVLHTQFQTVSNYAREKGIILKGDLPIGIHRTSVEAWTDTRNFNMNGQAGAPPDDFSAMGQNWSFPTYNWEIMEEDGFTWWKKRFGKMSDYFDSFRIDHILGFFRIWEIPLDYVQGLCGHFRPALPLTVAEIASYGLTFKKEFTSAVIHRKYLSELFGEQTEVVIDHYLSPIDAEHMILNPFCDTQRKIQSIFEGHEDRVSRQIESGLYALANEVLFLEDPYEPGKYHPRISASQSYRYRELTEAEQSAFDKLYAYFFYVRHHDFWKATALNRLRPLVATTEMLVCGEDLGMIPDSVQEVMEDLHILSLELGRISKAFGQEFTDLKAVPYYSVCTTSTHDMSPLRTWWEEEPERTRRYAQFVLKGSESTTAECTPEIAEQIITEHLYAHSMLTILPLQDWLAMDHELRRKDARQERINIPADPNHYWRYRIHIPLEQLLKASDFNQKIRAMLSKSHRTNTIT</sequence>
<dbReference type="EC" id="2.4.1.25" evidence="4"/>
<dbReference type="Gene3D" id="3.20.20.80">
    <property type="entry name" value="Glycosidases"/>
    <property type="match status" value="2"/>
</dbReference>
<accession>A0A3P1XR62</accession>
<dbReference type="InterPro" id="IPR013784">
    <property type="entry name" value="Carb-bd-like_fold"/>
</dbReference>
<evidence type="ECO:0000256" key="7">
    <source>
        <dbReference type="ARBA" id="ARBA00022676"/>
    </source>
</evidence>
<dbReference type="SUPFAM" id="SSF49452">
    <property type="entry name" value="Starch-binding domain-like"/>
    <property type="match status" value="2"/>
</dbReference>
<dbReference type="EMBL" id="RQYS01000028">
    <property type="protein sequence ID" value="RRD60417.1"/>
    <property type="molecule type" value="Genomic_DNA"/>
</dbReference>
<feature type="domain" description="CBM20" evidence="12">
    <location>
        <begin position="1"/>
        <end position="99"/>
    </location>
</feature>
<evidence type="ECO:0000256" key="9">
    <source>
        <dbReference type="ARBA" id="ARBA00023277"/>
    </source>
</evidence>
<evidence type="ECO:0000256" key="5">
    <source>
        <dbReference type="ARBA" id="ARBA00020295"/>
    </source>
</evidence>
<evidence type="ECO:0000256" key="1">
    <source>
        <dbReference type="ARBA" id="ARBA00000439"/>
    </source>
</evidence>
<dbReference type="PANTHER" id="PTHR32518:SF3">
    <property type="entry name" value="4-ALPHA-GLUCANOTRANSFERASE"/>
    <property type="match status" value="1"/>
</dbReference>
<keyword evidence="9" id="KW-0119">Carbohydrate metabolism</keyword>
<dbReference type="PROSITE" id="PS51166">
    <property type="entry name" value="CBM20"/>
    <property type="match status" value="2"/>
</dbReference>
<dbReference type="GO" id="GO:0005737">
    <property type="term" value="C:cytoplasm"/>
    <property type="evidence" value="ECO:0007669"/>
    <property type="project" value="UniProtKB-SubCell"/>
</dbReference>
<dbReference type="PANTHER" id="PTHR32518">
    <property type="match status" value="1"/>
</dbReference>
<feature type="domain" description="CBM20" evidence="12">
    <location>
        <begin position="124"/>
        <end position="239"/>
    </location>
</feature>
<keyword evidence="7" id="KW-0328">Glycosyltransferase</keyword>
<dbReference type="InterPro" id="IPR002044">
    <property type="entry name" value="CBM20"/>
</dbReference>
<protein>
    <recommendedName>
        <fullName evidence="5">4-alpha-glucanotransferase</fullName>
        <ecNumber evidence="4">2.4.1.25</ecNumber>
    </recommendedName>
    <alternativeName>
        <fullName evidence="10">Amylomaltase</fullName>
    </alternativeName>
    <alternativeName>
        <fullName evidence="11">Disproportionating enzyme</fullName>
    </alternativeName>
</protein>
<dbReference type="GO" id="GO:0005975">
    <property type="term" value="P:carbohydrate metabolic process"/>
    <property type="evidence" value="ECO:0007669"/>
    <property type="project" value="InterPro"/>
</dbReference>
<evidence type="ECO:0000256" key="8">
    <source>
        <dbReference type="ARBA" id="ARBA00022679"/>
    </source>
</evidence>
<dbReference type="RefSeq" id="WP_124751639.1">
    <property type="nucleotide sequence ID" value="NZ_RQYS01000028.1"/>
</dbReference>
<evidence type="ECO:0000259" key="12">
    <source>
        <dbReference type="PROSITE" id="PS51166"/>
    </source>
</evidence>
<evidence type="ECO:0000256" key="10">
    <source>
        <dbReference type="ARBA" id="ARBA00031423"/>
    </source>
</evidence>
<dbReference type="Pfam" id="PF00686">
    <property type="entry name" value="CBM_20"/>
    <property type="match status" value="2"/>
</dbReference>
<evidence type="ECO:0000256" key="11">
    <source>
        <dbReference type="ARBA" id="ARBA00031501"/>
    </source>
</evidence>
<proteinExistence type="inferred from homology"/>